<dbReference type="InterPro" id="IPR055414">
    <property type="entry name" value="LRR_R13L4/SHOC2-like"/>
</dbReference>
<feature type="domain" description="Disease resistance R13L4/SHOC-2-like LRR" evidence="8">
    <location>
        <begin position="583"/>
        <end position="895"/>
    </location>
</feature>
<dbReference type="GO" id="GO:0098542">
    <property type="term" value="P:defense response to other organism"/>
    <property type="evidence" value="ECO:0007669"/>
    <property type="project" value="TreeGrafter"/>
</dbReference>
<dbReference type="SUPFAM" id="SSF52540">
    <property type="entry name" value="P-loop containing nucleoside triphosphate hydrolases"/>
    <property type="match status" value="1"/>
</dbReference>
<evidence type="ECO:0000256" key="1">
    <source>
        <dbReference type="ARBA" id="ARBA00022737"/>
    </source>
</evidence>
<dbReference type="Gene3D" id="3.80.10.10">
    <property type="entry name" value="Ribonuclease Inhibitor"/>
    <property type="match status" value="1"/>
</dbReference>
<dbReference type="Pfam" id="PF00931">
    <property type="entry name" value="NB-ARC"/>
    <property type="match status" value="1"/>
</dbReference>
<dbReference type="InterPro" id="IPR036388">
    <property type="entry name" value="WH-like_DNA-bd_sf"/>
</dbReference>
<dbReference type="InterPro" id="IPR041118">
    <property type="entry name" value="Rx_N"/>
</dbReference>
<dbReference type="InterPro" id="IPR042197">
    <property type="entry name" value="Apaf_helical"/>
</dbReference>
<gene>
    <name evidence="9" type="ORF">Cgig2_004842</name>
</gene>
<dbReference type="InterPro" id="IPR027417">
    <property type="entry name" value="P-loop_NTPase"/>
</dbReference>
<evidence type="ECO:0000313" key="9">
    <source>
        <dbReference type="EMBL" id="KAJ8450385.1"/>
    </source>
</evidence>
<dbReference type="Pfam" id="PF23559">
    <property type="entry name" value="WHD_DRP"/>
    <property type="match status" value="1"/>
</dbReference>
<evidence type="ECO:0000259" key="8">
    <source>
        <dbReference type="Pfam" id="PF23598"/>
    </source>
</evidence>
<feature type="domain" description="Disease resistance protein winged helix" evidence="7">
    <location>
        <begin position="442"/>
        <end position="513"/>
    </location>
</feature>
<dbReference type="InterPro" id="IPR044974">
    <property type="entry name" value="Disease_R_plants"/>
</dbReference>
<evidence type="ECO:0000256" key="3">
    <source>
        <dbReference type="ARBA" id="ARBA00022821"/>
    </source>
</evidence>
<dbReference type="PANTHER" id="PTHR23155:SF1185">
    <property type="entry name" value="DISEASE RESISTANCE RPP8-LIKE PROTEIN 3-RELATED"/>
    <property type="match status" value="1"/>
</dbReference>
<dbReference type="Proteomes" id="UP001153076">
    <property type="component" value="Unassembled WGS sequence"/>
</dbReference>
<dbReference type="EMBL" id="JAKOGI010000016">
    <property type="protein sequence ID" value="KAJ8450385.1"/>
    <property type="molecule type" value="Genomic_DNA"/>
</dbReference>
<dbReference type="FunFam" id="1.10.10.10:FF:000322">
    <property type="entry name" value="Probable disease resistance protein At1g63360"/>
    <property type="match status" value="1"/>
</dbReference>
<keyword evidence="2" id="KW-0547">Nucleotide-binding</keyword>
<dbReference type="Pfam" id="PF14299">
    <property type="entry name" value="PP2"/>
    <property type="match status" value="1"/>
</dbReference>
<feature type="domain" description="NB-ARC" evidence="5">
    <location>
        <begin position="178"/>
        <end position="351"/>
    </location>
</feature>
<dbReference type="Gene3D" id="3.40.50.300">
    <property type="entry name" value="P-loop containing nucleotide triphosphate hydrolases"/>
    <property type="match status" value="1"/>
</dbReference>
<dbReference type="InterPro" id="IPR032675">
    <property type="entry name" value="LRR_dom_sf"/>
</dbReference>
<evidence type="ECO:0000256" key="2">
    <source>
        <dbReference type="ARBA" id="ARBA00022741"/>
    </source>
</evidence>
<proteinExistence type="predicted"/>
<protein>
    <submittedName>
        <fullName evidence="9">Uncharacterized protein</fullName>
    </submittedName>
</protein>
<name>A0A9Q1KWI8_9CARY</name>
<keyword evidence="10" id="KW-1185">Reference proteome</keyword>
<evidence type="ECO:0000259" key="7">
    <source>
        <dbReference type="Pfam" id="PF23559"/>
    </source>
</evidence>
<keyword evidence="4" id="KW-0175">Coiled coil</keyword>
<evidence type="ECO:0000259" key="5">
    <source>
        <dbReference type="Pfam" id="PF00931"/>
    </source>
</evidence>
<accession>A0A9Q1KWI8</accession>
<feature type="coiled-coil region" evidence="4">
    <location>
        <begin position="24"/>
        <end position="51"/>
    </location>
</feature>
<keyword evidence="1" id="KW-0677">Repeat</keyword>
<dbReference type="Pfam" id="PF18052">
    <property type="entry name" value="Rx_N"/>
    <property type="match status" value="1"/>
</dbReference>
<dbReference type="InterPro" id="IPR038005">
    <property type="entry name" value="RX-like_CC"/>
</dbReference>
<dbReference type="Pfam" id="PF23598">
    <property type="entry name" value="LRR_14"/>
    <property type="match status" value="1"/>
</dbReference>
<organism evidence="9 10">
    <name type="scientific">Carnegiea gigantea</name>
    <dbReference type="NCBI Taxonomy" id="171969"/>
    <lineage>
        <taxon>Eukaryota</taxon>
        <taxon>Viridiplantae</taxon>
        <taxon>Streptophyta</taxon>
        <taxon>Embryophyta</taxon>
        <taxon>Tracheophyta</taxon>
        <taxon>Spermatophyta</taxon>
        <taxon>Magnoliopsida</taxon>
        <taxon>eudicotyledons</taxon>
        <taxon>Gunneridae</taxon>
        <taxon>Pentapetalae</taxon>
        <taxon>Caryophyllales</taxon>
        <taxon>Cactineae</taxon>
        <taxon>Cactaceae</taxon>
        <taxon>Cactoideae</taxon>
        <taxon>Echinocereeae</taxon>
        <taxon>Carnegiea</taxon>
    </lineage>
</organism>
<dbReference type="InterPro" id="IPR058922">
    <property type="entry name" value="WHD_DRP"/>
</dbReference>
<sequence length="1141" mass="130862">MAGAIVVAAAQWIGNLMIQEGATLFEVEDQVRGLQQELESMQQCLHDADAKQEVGEIRALVNQIRELAYEAEDVIDTYIIRVEAKVEWSDRSWWPSRLIRSARFMYKVPDMYRIGKHIQVIQSRLKRVTDKFNTCGGIRIAELAERSRLCRDESYRTQRAPRTYPFDDNETEYVVGREKDMSELIEALMGEGNDQKTYLSIVGMGGSGKTTLAKKLYNHPYTAGCFDRKAWVFISQEWSTRHVLSQVLRMVSGRTSNLRASMDELVEKLHHFLENKSYLVVLDDVWKIEALQEILPALPRGTSNRGSKIIITTRNRDVTRFQILEQKQHIHEPKPLTEEEAGQLFHKFTLSHRQTYNMKSFENLGKEMLKKCDGLPLAIVALCGILNAKDSIREWQQVKESVLARVMEHEDIQVNGRVGDLLALSYDDLPYDLKPCFLYLGIFPEDCQIPAGMLTRMWIAEGLVTAHGGMSLEDVAMQRLKELSHRFMVQVVRVNFKGEIKAVRLHDLLRDLCVRKANEQSFLEIYAPANDPDFKFVSLLETRQRRAALHSSVNLPTQASRLRSLVLLTRSSVSNSAYSSKESLELKVMHKNFKLLRLLNLWGIQTSDCTLPSGIGNLIHLRYLGIRASNITELPKSIGNLRNLLTLDYRNVNSDGDVTIKIPNIFGKLVLLRHLFLPVECPWCTIEGLELSALKNLQILWGVRQDGGVDWLFRELPKLSLTLEKLMIAVSTERDLAAAFHCPSLLSGGLHTFHCELRSNITLRLMEPISHCEQLYKLTMTGAIQMNLALTLPSNLFMLELTDCMLRDEESMEAIGELRHLKLLRLSNSYLGSKLVCKSGSFPQLEELYLENFANLETWTIEEGSLLNLKKLEILRCRKLRHFPKGLLFVTTLQQLEFSGVPNEFGQVARDYGWSQKKLRLPHNYEAIMQWCDSAVSLSSIGNLYKELSTGKYWVTKHEDRYYNCFILYARALNLRRNVDDWLMDFHRSVLVGNKYWEWIETEESSDGISITVGKVKEARHRPNWKFELRGRFDTANLSLQVKYEVAFVVSIPETPGLRVTMHTSHSNNKPGRLLQDIHTNFDPSLLTMKEHTLQSTPRGEWIQLPVQQFQVSNHIRYISFALHNVVPGVIVKGVTIEPML</sequence>
<dbReference type="CDD" id="cd14798">
    <property type="entry name" value="RX-CC_like"/>
    <property type="match status" value="1"/>
</dbReference>
<dbReference type="FunFam" id="3.40.50.300:FF:001091">
    <property type="entry name" value="Probable disease resistance protein At1g61300"/>
    <property type="match status" value="1"/>
</dbReference>
<dbReference type="PRINTS" id="PR00364">
    <property type="entry name" value="DISEASERSIST"/>
</dbReference>
<evidence type="ECO:0000256" key="4">
    <source>
        <dbReference type="SAM" id="Coils"/>
    </source>
</evidence>
<dbReference type="SUPFAM" id="SSF52058">
    <property type="entry name" value="L domain-like"/>
    <property type="match status" value="1"/>
</dbReference>
<dbReference type="Gene3D" id="1.10.10.10">
    <property type="entry name" value="Winged helix-like DNA-binding domain superfamily/Winged helix DNA-binding domain"/>
    <property type="match status" value="1"/>
</dbReference>
<dbReference type="PANTHER" id="PTHR23155">
    <property type="entry name" value="DISEASE RESISTANCE PROTEIN RP"/>
    <property type="match status" value="1"/>
</dbReference>
<keyword evidence="3" id="KW-0611">Plant defense</keyword>
<dbReference type="Gene3D" id="1.10.8.430">
    <property type="entry name" value="Helical domain of apoptotic protease-activating factors"/>
    <property type="match status" value="1"/>
</dbReference>
<dbReference type="InterPro" id="IPR002182">
    <property type="entry name" value="NB-ARC"/>
</dbReference>
<comment type="caution">
    <text evidence="9">The sequence shown here is derived from an EMBL/GenBank/DDBJ whole genome shotgun (WGS) entry which is preliminary data.</text>
</comment>
<dbReference type="Gene3D" id="1.20.5.4130">
    <property type="match status" value="1"/>
</dbReference>
<dbReference type="OrthoDB" id="646178at2759"/>
<dbReference type="AlphaFoldDB" id="A0A9Q1KWI8"/>
<reference evidence="9" key="1">
    <citation type="submission" date="2022-04" db="EMBL/GenBank/DDBJ databases">
        <title>Carnegiea gigantea Genome sequencing and assembly v2.</title>
        <authorList>
            <person name="Copetti D."/>
            <person name="Sanderson M.J."/>
            <person name="Burquez A."/>
            <person name="Wojciechowski M.F."/>
        </authorList>
    </citation>
    <scope>NUCLEOTIDE SEQUENCE</scope>
    <source>
        <strain evidence="9">SGP5-SGP5p</strain>
        <tissue evidence="9">Aerial part</tissue>
    </source>
</reference>
<dbReference type="GO" id="GO:0043531">
    <property type="term" value="F:ADP binding"/>
    <property type="evidence" value="ECO:0007669"/>
    <property type="project" value="InterPro"/>
</dbReference>
<evidence type="ECO:0000313" key="10">
    <source>
        <dbReference type="Proteomes" id="UP001153076"/>
    </source>
</evidence>
<evidence type="ECO:0000259" key="6">
    <source>
        <dbReference type="Pfam" id="PF18052"/>
    </source>
</evidence>
<dbReference type="InterPro" id="IPR025886">
    <property type="entry name" value="PP2-like"/>
</dbReference>
<feature type="domain" description="Disease resistance N-terminal" evidence="6">
    <location>
        <begin position="7"/>
        <end position="86"/>
    </location>
</feature>